<organism evidence="2 3">
    <name type="scientific">Weissella koreensis</name>
    <dbReference type="NCBI Taxonomy" id="165096"/>
    <lineage>
        <taxon>Bacteria</taxon>
        <taxon>Bacillati</taxon>
        <taxon>Bacillota</taxon>
        <taxon>Bacilli</taxon>
        <taxon>Lactobacillales</taxon>
        <taxon>Lactobacillaceae</taxon>
        <taxon>Weissella</taxon>
    </lineage>
</organism>
<accession>A0A7H1MN21</accession>
<evidence type="ECO:0000313" key="3">
    <source>
        <dbReference type="Proteomes" id="UP000516446"/>
    </source>
</evidence>
<gene>
    <name evidence="2" type="ORF">FY536_06200</name>
</gene>
<evidence type="ECO:0000313" key="2">
    <source>
        <dbReference type="EMBL" id="QNT64857.1"/>
    </source>
</evidence>
<name>A0A7H1MN21_9LACO</name>
<dbReference type="SUPFAM" id="SSF142433">
    <property type="entry name" value="CinA-like"/>
    <property type="match status" value="1"/>
</dbReference>
<proteinExistence type="predicted"/>
<dbReference type="InterPro" id="IPR036653">
    <property type="entry name" value="CinA-like_C"/>
</dbReference>
<keyword evidence="3" id="KW-1185">Reference proteome</keyword>
<dbReference type="RefSeq" id="WP_006845203.1">
    <property type="nucleotide sequence ID" value="NZ_CP026847.1"/>
</dbReference>
<dbReference type="AlphaFoldDB" id="A0A7H1MN21"/>
<dbReference type="Proteomes" id="UP000516446">
    <property type="component" value="Chromosome"/>
</dbReference>
<dbReference type="GO" id="GO:0016787">
    <property type="term" value="F:hydrolase activity"/>
    <property type="evidence" value="ECO:0007669"/>
    <property type="project" value="UniProtKB-KW"/>
</dbReference>
<sequence>MKNIEQLGRLLIEKKQSITAAESLTAGMFASELANVSGISTVFSGSFVTYSAVAKEQLVNVPMALVEEYGVVSAQVAQAMAKGAQARLKTDWAIGLTGVAGPDGLENHPAGTVYIGVSQPNGQVKTKLFNLVGDRMSVRQQAVECGAQLILELIGKDVTKDQN</sequence>
<dbReference type="EMBL" id="CP043431">
    <property type="protein sequence ID" value="QNT64857.1"/>
    <property type="molecule type" value="Genomic_DNA"/>
</dbReference>
<reference evidence="2 3" key="1">
    <citation type="submission" date="2019-08" db="EMBL/GenBank/DDBJ databases">
        <authorList>
            <person name="Chang H.C."/>
            <person name="Mun S.Y."/>
        </authorList>
    </citation>
    <scope>NUCLEOTIDE SEQUENCE [LARGE SCALE GENOMIC DNA]</scope>
    <source>
        <strain evidence="2 3">SK</strain>
    </source>
</reference>
<feature type="domain" description="CinA C-terminal" evidence="1">
    <location>
        <begin position="5"/>
        <end position="153"/>
    </location>
</feature>
<dbReference type="Pfam" id="PF02464">
    <property type="entry name" value="CinA"/>
    <property type="match status" value="1"/>
</dbReference>
<protein>
    <submittedName>
        <fullName evidence="2">Nicotinamide-nucleotide amidohydrolase family protein</fullName>
    </submittedName>
</protein>
<dbReference type="NCBIfam" id="TIGR00199">
    <property type="entry name" value="PncC_domain"/>
    <property type="match status" value="1"/>
</dbReference>
<dbReference type="Gene3D" id="3.90.950.20">
    <property type="entry name" value="CinA-like"/>
    <property type="match status" value="1"/>
</dbReference>
<keyword evidence="2" id="KW-0378">Hydrolase</keyword>
<dbReference type="InterPro" id="IPR008136">
    <property type="entry name" value="CinA_C"/>
</dbReference>
<evidence type="ECO:0000259" key="1">
    <source>
        <dbReference type="Pfam" id="PF02464"/>
    </source>
</evidence>